<feature type="domain" description="FUZ/MON1/HPS1 second Longin" evidence="4">
    <location>
        <begin position="328"/>
        <end position="424"/>
    </location>
</feature>
<dbReference type="Pfam" id="PF19037">
    <property type="entry name" value="Fuz_longin_2"/>
    <property type="match status" value="1"/>
</dbReference>
<evidence type="ECO:0000259" key="3">
    <source>
        <dbReference type="Pfam" id="PF19036"/>
    </source>
</evidence>
<dbReference type="OrthoDB" id="272411at2759"/>
<dbReference type="PANTHER" id="PTHR13027:SF7">
    <property type="entry name" value="VACUOLAR FUSION PROTEIN MON1 HOMOLOG"/>
    <property type="match status" value="1"/>
</dbReference>
<evidence type="ECO:0000259" key="4">
    <source>
        <dbReference type="Pfam" id="PF19037"/>
    </source>
</evidence>
<dbReference type="InterPro" id="IPR043971">
    <property type="entry name" value="FUZ/MON1/HPS1_longin_2"/>
</dbReference>
<feature type="compositionally biased region" description="Acidic residues" evidence="2">
    <location>
        <begin position="53"/>
        <end position="77"/>
    </location>
</feature>
<dbReference type="InterPro" id="IPR043972">
    <property type="entry name" value="FUZ/MON1/HPS1_longin_1"/>
</dbReference>
<evidence type="ECO:0000313" key="7">
    <source>
        <dbReference type="Proteomes" id="UP000232323"/>
    </source>
</evidence>
<dbReference type="EMBL" id="BEGY01000116">
    <property type="protein sequence ID" value="GAX84117.1"/>
    <property type="molecule type" value="Genomic_DNA"/>
</dbReference>
<keyword evidence="7" id="KW-1185">Reference proteome</keyword>
<feature type="region of interest" description="Disordered" evidence="2">
    <location>
        <begin position="469"/>
        <end position="536"/>
    </location>
</feature>
<gene>
    <name evidence="6" type="ORF">CEUSTIGMA_g11540.t1</name>
</gene>
<dbReference type="AlphaFoldDB" id="A0A250XM21"/>
<evidence type="ECO:0000256" key="2">
    <source>
        <dbReference type="SAM" id="MobiDB-lite"/>
    </source>
</evidence>
<feature type="compositionally biased region" description="Polar residues" evidence="2">
    <location>
        <begin position="474"/>
        <end position="493"/>
    </location>
</feature>
<reference evidence="6 7" key="1">
    <citation type="submission" date="2017-08" db="EMBL/GenBank/DDBJ databases">
        <title>Acidophilic green algal genome provides insights into adaptation to an acidic environment.</title>
        <authorList>
            <person name="Hirooka S."/>
            <person name="Hirose Y."/>
            <person name="Kanesaki Y."/>
            <person name="Higuchi S."/>
            <person name="Fujiwara T."/>
            <person name="Onuma R."/>
            <person name="Era A."/>
            <person name="Ohbayashi R."/>
            <person name="Uzuka A."/>
            <person name="Nozaki H."/>
            <person name="Yoshikawa H."/>
            <person name="Miyagishima S.Y."/>
        </authorList>
    </citation>
    <scope>NUCLEOTIDE SEQUENCE [LARGE SCALE GENOMIC DNA]</scope>
    <source>
        <strain evidence="6 7">NIES-2499</strain>
    </source>
</reference>
<comment type="similarity">
    <text evidence="1">Belongs to the MON1/SAND family.</text>
</comment>
<evidence type="ECO:0000256" key="1">
    <source>
        <dbReference type="RuleBase" id="RU367048"/>
    </source>
</evidence>
<protein>
    <recommendedName>
        <fullName evidence="1">Vacuolar fusion protein MON1 homolog</fullName>
    </recommendedName>
</protein>
<dbReference type="PANTHER" id="PTHR13027">
    <property type="entry name" value="SAND PROTEIN-RELATED"/>
    <property type="match status" value="1"/>
</dbReference>
<evidence type="ECO:0000259" key="5">
    <source>
        <dbReference type="Pfam" id="PF19038"/>
    </source>
</evidence>
<dbReference type="Proteomes" id="UP000232323">
    <property type="component" value="Unassembled WGS sequence"/>
</dbReference>
<dbReference type="Pfam" id="PF19038">
    <property type="entry name" value="Fuz_longin_3"/>
    <property type="match status" value="1"/>
</dbReference>
<feature type="compositionally biased region" description="Basic and acidic residues" evidence="2">
    <location>
        <begin position="1"/>
        <end position="16"/>
    </location>
</feature>
<feature type="domain" description="FUZ/MON1/HPS1 first Longin" evidence="3">
    <location>
        <begin position="165"/>
        <end position="285"/>
    </location>
</feature>
<dbReference type="InterPro" id="IPR043970">
    <property type="entry name" value="FUZ/MON1/HPS1_longin_3"/>
</dbReference>
<accession>A0A250XM21</accession>
<feature type="region of interest" description="Disordered" evidence="2">
    <location>
        <begin position="1"/>
        <end position="77"/>
    </location>
</feature>
<dbReference type="STRING" id="1157962.A0A250XM21"/>
<dbReference type="PRINTS" id="PR01546">
    <property type="entry name" value="YEAST73DUF"/>
</dbReference>
<organism evidence="6 7">
    <name type="scientific">Chlamydomonas eustigma</name>
    <dbReference type="NCBI Taxonomy" id="1157962"/>
    <lineage>
        <taxon>Eukaryota</taxon>
        <taxon>Viridiplantae</taxon>
        <taxon>Chlorophyta</taxon>
        <taxon>core chlorophytes</taxon>
        <taxon>Chlorophyceae</taxon>
        <taxon>CS clade</taxon>
        <taxon>Chlamydomonadales</taxon>
        <taxon>Chlamydomonadaceae</taxon>
        <taxon>Chlamydomonas</taxon>
    </lineage>
</organism>
<feature type="domain" description="FUZ/MON1/HPS1 third Longin" evidence="5">
    <location>
        <begin position="579"/>
        <end position="678"/>
    </location>
</feature>
<dbReference type="InterPro" id="IPR004353">
    <property type="entry name" value="Mon1"/>
</dbReference>
<dbReference type="Pfam" id="PF19036">
    <property type="entry name" value="Fuz_longin_1"/>
    <property type="match status" value="1"/>
</dbReference>
<proteinExistence type="inferred from homology"/>
<feature type="compositionally biased region" description="Low complexity" evidence="2">
    <location>
        <begin position="511"/>
        <end position="530"/>
    </location>
</feature>
<dbReference type="GO" id="GO:0016192">
    <property type="term" value="P:vesicle-mediated transport"/>
    <property type="evidence" value="ECO:0007669"/>
    <property type="project" value="InterPro"/>
</dbReference>
<name>A0A250XM21_9CHLO</name>
<comment type="caution">
    <text evidence="6">The sequence shown here is derived from an EMBL/GenBank/DDBJ whole genome shotgun (WGS) entry which is preliminary data.</text>
</comment>
<sequence>MENSHTDSHEVEDVRLTETTLRPSPSLRDEEGHRLTSFADLYTSEGRIPKSDDDSDPETINESYNSDEDEQSLNEESEVSKILSALNVSNENPVSLEPDITLPEPSAEALRQRAGSETWQDSENGLRLTALSSQRSLSLLLREGQEAQSTSTEASSADIWSIHPKHYFILSSSGKPMYSYHGDESALAAQMALITALVAVIQDQGDTLHHMLCGSTLIVFMIKDPLILVATSRMGEPVMALQRQLELLYCQVLLVVTTGLERIIKKSPSYDARSLLQGVDEILGSLIRQVRLDPSYLLTSLRPVPMPASQRAQAQQALTDGTKGCPSAHYALLMMGSHVIAADRAKQQPPLEPLDVMLLANFITSNHSYRFGAGEAFCPVCLPGYNPHAYLHAHIDYLDREVGVYLVLLAGSSDTFPQLSAARASVGSQLSVSGLLCNICLRVRKRQQVLETASKTKASSNKSTSFRAVKGGVSASQNGTSSIGLEQSASASPEATCHAGAEELSPHRQPSSSFAVPGSSSSSSSSSSGSTLRESPAGETFDAAVMVGLASHYDAGPSAYVEIESIPRPAGGRLGTTPLWHFMVRFPSRRQQVSSLPCEVLSPLHAQQLLSCYYAKLLSLVHDCPEPSKPNRLVWLADDRMAMLAMLDSELELYIALDPLTDETLAVTVAEALRRHMLEKRVQADLLLP</sequence>
<dbReference type="GO" id="GO:0006623">
    <property type="term" value="P:protein targeting to vacuole"/>
    <property type="evidence" value="ECO:0007669"/>
    <property type="project" value="UniProtKB-UniRule"/>
</dbReference>
<evidence type="ECO:0000313" key="6">
    <source>
        <dbReference type="EMBL" id="GAX84117.1"/>
    </source>
</evidence>
<comment type="function">
    <text evidence="1">Plays an important role in membrane trafficking through the secretory apparatus.</text>
</comment>